<dbReference type="RefSeq" id="WP_114641123.1">
    <property type="nucleotide sequence ID" value="NZ_JAACIO010000002.1"/>
</dbReference>
<gene>
    <name evidence="1" type="ORF">DYH56_01720</name>
</gene>
<accession>A0ABX9KK79</accession>
<evidence type="ECO:0000313" key="2">
    <source>
        <dbReference type="Proteomes" id="UP000263486"/>
    </source>
</evidence>
<sequence>MEFETGEAAYISIGVSTKIIPYYAKIKYLLDPEDQSSPCYLFSAGVNLVEGEGVDLDKFLNDFNQMVNYGVGVGITVKNVEFEILYGKYNYQIIEVTQQEEENIYNSTRLTFNCKYRF</sequence>
<organism evidence="1 2">
    <name type="scientific">Psychrilyobacter piezotolerans</name>
    <dbReference type="NCBI Taxonomy" id="2293438"/>
    <lineage>
        <taxon>Bacteria</taxon>
        <taxon>Fusobacteriati</taxon>
        <taxon>Fusobacteriota</taxon>
        <taxon>Fusobacteriia</taxon>
        <taxon>Fusobacteriales</taxon>
        <taxon>Fusobacteriaceae</taxon>
        <taxon>Psychrilyobacter</taxon>
    </lineage>
</organism>
<evidence type="ECO:0000313" key="1">
    <source>
        <dbReference type="EMBL" id="REI42891.1"/>
    </source>
</evidence>
<keyword evidence="2" id="KW-1185">Reference proteome</keyword>
<reference evidence="1 2" key="1">
    <citation type="submission" date="2018-08" db="EMBL/GenBank/DDBJ databases">
        <title>Draft genome sequence of Psychrilyobacter sp. strain SD5 isolated from Black Sea water.</title>
        <authorList>
            <person name="Yadav S."/>
            <person name="Villanueva L."/>
            <person name="Damste J.S.S."/>
        </authorList>
    </citation>
    <scope>NUCLEOTIDE SEQUENCE [LARGE SCALE GENOMIC DNA]</scope>
    <source>
        <strain evidence="1 2">SD5</strain>
    </source>
</reference>
<name>A0ABX9KK79_9FUSO</name>
<protein>
    <recommendedName>
        <fullName evidence="3">Outer membrane protein beta-barrel domain-containing protein</fullName>
    </recommendedName>
</protein>
<comment type="caution">
    <text evidence="1">The sequence shown here is derived from an EMBL/GenBank/DDBJ whole genome shotgun (WGS) entry which is preliminary data.</text>
</comment>
<proteinExistence type="predicted"/>
<evidence type="ECO:0008006" key="3">
    <source>
        <dbReference type="Google" id="ProtNLM"/>
    </source>
</evidence>
<dbReference type="Proteomes" id="UP000263486">
    <property type="component" value="Unassembled WGS sequence"/>
</dbReference>
<dbReference type="EMBL" id="QUAJ01000002">
    <property type="protein sequence ID" value="REI42891.1"/>
    <property type="molecule type" value="Genomic_DNA"/>
</dbReference>